<dbReference type="AlphaFoldDB" id="A0A4R7NQH6"/>
<evidence type="ECO:0000313" key="1">
    <source>
        <dbReference type="EMBL" id="TDU23028.1"/>
    </source>
</evidence>
<keyword evidence="2" id="KW-1185">Reference proteome</keyword>
<dbReference type="EMBL" id="SOBR01000003">
    <property type="protein sequence ID" value="TDU23028.1"/>
    <property type="molecule type" value="Genomic_DNA"/>
</dbReference>
<reference evidence="1 2" key="1">
    <citation type="submission" date="2019-03" db="EMBL/GenBank/DDBJ databases">
        <title>Genomic Encyclopedia of Type Strains, Phase IV (KMG-IV): sequencing the most valuable type-strain genomes for metagenomic binning, comparative biology and taxonomic classification.</title>
        <authorList>
            <person name="Goeker M."/>
        </authorList>
    </citation>
    <scope>NUCLEOTIDE SEQUENCE [LARGE SCALE GENOMIC DNA]</scope>
    <source>
        <strain evidence="1 2">DSM 6770</strain>
    </source>
</reference>
<gene>
    <name evidence="1" type="ORF">C8E00_103401</name>
</gene>
<organism evidence="1 2">
    <name type="scientific">Chromohalobacter marismortui</name>
    <dbReference type="NCBI Taxonomy" id="42055"/>
    <lineage>
        <taxon>Bacteria</taxon>
        <taxon>Pseudomonadati</taxon>
        <taxon>Pseudomonadota</taxon>
        <taxon>Gammaproteobacteria</taxon>
        <taxon>Oceanospirillales</taxon>
        <taxon>Halomonadaceae</taxon>
        <taxon>Chromohalobacter</taxon>
    </lineage>
</organism>
<protein>
    <submittedName>
        <fullName evidence="1">Uncharacterized protein</fullName>
    </submittedName>
</protein>
<comment type="caution">
    <text evidence="1">The sequence shown here is derived from an EMBL/GenBank/DDBJ whole genome shotgun (WGS) entry which is preliminary data.</text>
</comment>
<name>A0A4R7NQH6_9GAMM</name>
<accession>A0A4R7NQH6</accession>
<evidence type="ECO:0000313" key="2">
    <source>
        <dbReference type="Proteomes" id="UP000295380"/>
    </source>
</evidence>
<dbReference type="Proteomes" id="UP000295380">
    <property type="component" value="Unassembled WGS sequence"/>
</dbReference>
<proteinExistence type="predicted"/>
<sequence length="45" mass="4871">MTGMGVPLNAPVYKADVANGVRFLYHARSKSRLDNAPAQVMRAVP</sequence>